<feature type="transmembrane region" description="Helical" evidence="1">
    <location>
        <begin position="53"/>
        <end position="76"/>
    </location>
</feature>
<feature type="transmembrane region" description="Helical" evidence="1">
    <location>
        <begin position="6"/>
        <end position="26"/>
    </location>
</feature>
<accession>A0A378XD44</accession>
<name>A0A378XD44_9BURK</name>
<dbReference type="EMBL" id="UGSB01000001">
    <property type="protein sequence ID" value="SUA50712.1"/>
    <property type="molecule type" value="Genomic_DNA"/>
</dbReference>
<evidence type="ECO:0000313" key="3">
    <source>
        <dbReference type="Proteomes" id="UP000254603"/>
    </source>
</evidence>
<keyword evidence="1" id="KW-0472">Membrane</keyword>
<evidence type="ECO:0000256" key="1">
    <source>
        <dbReference type="SAM" id="Phobius"/>
    </source>
</evidence>
<proteinExistence type="predicted"/>
<keyword evidence="1" id="KW-1133">Transmembrane helix</keyword>
<dbReference type="AlphaFoldDB" id="A0A378XD44"/>
<dbReference type="Proteomes" id="UP000254603">
    <property type="component" value="Unassembled WGS sequence"/>
</dbReference>
<sequence>MVVQGSIPWVLVGALALFLVLCRYVYIRLVSTANDNKTKEVTMAQTIKCCMRALIGSIFETIWAIGVSIIAGSQLLT</sequence>
<protein>
    <submittedName>
        <fullName evidence="2">Uncharacterized protein</fullName>
    </submittedName>
</protein>
<evidence type="ECO:0000313" key="2">
    <source>
        <dbReference type="EMBL" id="SUA50712.1"/>
    </source>
</evidence>
<organism evidence="2 3">
    <name type="scientific">Oligella ureolytica</name>
    <dbReference type="NCBI Taxonomy" id="90244"/>
    <lineage>
        <taxon>Bacteria</taxon>
        <taxon>Pseudomonadati</taxon>
        <taxon>Pseudomonadota</taxon>
        <taxon>Betaproteobacteria</taxon>
        <taxon>Burkholderiales</taxon>
        <taxon>Alcaligenaceae</taxon>
        <taxon>Oligella</taxon>
    </lineage>
</organism>
<gene>
    <name evidence="2" type="ORF">NCTC11997_00339</name>
</gene>
<reference evidence="2 3" key="1">
    <citation type="submission" date="2018-06" db="EMBL/GenBank/DDBJ databases">
        <authorList>
            <consortium name="Pathogen Informatics"/>
            <person name="Doyle S."/>
        </authorList>
    </citation>
    <scope>NUCLEOTIDE SEQUENCE [LARGE SCALE GENOMIC DNA]</scope>
    <source>
        <strain evidence="2 3">NCTC11997</strain>
    </source>
</reference>
<dbReference type="STRING" id="1122619.GCA_000373745_01292"/>
<keyword evidence="1" id="KW-0812">Transmembrane</keyword>